<evidence type="ECO:0000313" key="2">
    <source>
        <dbReference type="EMBL" id="CAI2191035.1"/>
    </source>
</evidence>
<sequence>MSEMGFNRVNLDNYLLATSDTISTVGLSSPGPTSRTAPPGLSKELQNEERNNEEDIIKENTTEKGTAKKESRKIEIEAIKLLDLEMNHSIGKNYEKFTSQEFRKKLIDWTVIDDQPFIVIKEKKFIDMLTYLKFDLNLPSADTLRYDLVANFIQIKNNVYKNY</sequence>
<keyword evidence="3" id="KW-1185">Reference proteome</keyword>
<gene>
    <name evidence="2" type="ORF">FWILDA_LOCUS14874</name>
</gene>
<dbReference type="Proteomes" id="UP001153678">
    <property type="component" value="Unassembled WGS sequence"/>
</dbReference>
<protein>
    <submittedName>
        <fullName evidence="2">8779_t:CDS:1</fullName>
    </submittedName>
</protein>
<dbReference type="EMBL" id="CAMKVN010007043">
    <property type="protein sequence ID" value="CAI2191035.1"/>
    <property type="molecule type" value="Genomic_DNA"/>
</dbReference>
<accession>A0A9W4T357</accession>
<dbReference type="OrthoDB" id="2423665at2759"/>
<feature type="region of interest" description="Disordered" evidence="1">
    <location>
        <begin position="25"/>
        <end position="69"/>
    </location>
</feature>
<evidence type="ECO:0000313" key="3">
    <source>
        <dbReference type="Proteomes" id="UP001153678"/>
    </source>
</evidence>
<feature type="compositionally biased region" description="Basic and acidic residues" evidence="1">
    <location>
        <begin position="45"/>
        <end position="69"/>
    </location>
</feature>
<dbReference type="AlphaFoldDB" id="A0A9W4T357"/>
<reference evidence="2" key="1">
    <citation type="submission" date="2022-08" db="EMBL/GenBank/DDBJ databases">
        <authorList>
            <person name="Kallberg Y."/>
            <person name="Tangrot J."/>
            <person name="Rosling A."/>
        </authorList>
    </citation>
    <scope>NUCLEOTIDE SEQUENCE</scope>
    <source>
        <strain evidence="2">Wild A</strain>
    </source>
</reference>
<organism evidence="2 3">
    <name type="scientific">Funneliformis geosporum</name>
    <dbReference type="NCBI Taxonomy" id="1117311"/>
    <lineage>
        <taxon>Eukaryota</taxon>
        <taxon>Fungi</taxon>
        <taxon>Fungi incertae sedis</taxon>
        <taxon>Mucoromycota</taxon>
        <taxon>Glomeromycotina</taxon>
        <taxon>Glomeromycetes</taxon>
        <taxon>Glomerales</taxon>
        <taxon>Glomeraceae</taxon>
        <taxon>Funneliformis</taxon>
    </lineage>
</organism>
<proteinExistence type="predicted"/>
<feature type="non-terminal residue" evidence="2">
    <location>
        <position position="1"/>
    </location>
</feature>
<dbReference type="SUPFAM" id="SSF140996">
    <property type="entry name" value="Hermes dimerisation domain"/>
    <property type="match status" value="1"/>
</dbReference>
<name>A0A9W4T357_9GLOM</name>
<evidence type="ECO:0000256" key="1">
    <source>
        <dbReference type="SAM" id="MobiDB-lite"/>
    </source>
</evidence>
<feature type="compositionally biased region" description="Polar residues" evidence="1">
    <location>
        <begin position="25"/>
        <end position="36"/>
    </location>
</feature>
<comment type="caution">
    <text evidence="2">The sequence shown here is derived from an EMBL/GenBank/DDBJ whole genome shotgun (WGS) entry which is preliminary data.</text>
</comment>